<keyword evidence="1" id="KW-1185">Reference proteome</keyword>
<sequence length="360" mass="40730">MDGSTLCQPQISYACRVSVQLEFRGGKMRRVCSVFPPIIASRMHRPFVIREYFKWAIKLRLRDSEQKTDDEIGQKKMFKTDESSAAAESLLNELQLGLIGKTASGGSSSADVVGKRYAIVTFDGGDQQQSEFDQQHRVLIRTGVHGTDIVSLAVRPEFLPEIAAEKISPEETLMDVATATLKGSPEHITLRVHFDEQLHQLHLMQIDRKNASDLSRLSQKSRKLLSSRVQRLCTLLDALRELCAGEYLLIHDDETVWLVQERNVVSKSNKERGDVSDNESDELNLYIEDEGGEQNAESDALSSGPVFDFAWFEHVAKMKPVFSHAPIEDYWNGIDPHYPLQWHIVRGQIPGALFPRNQRI</sequence>
<accession>A0A914IH93</accession>
<dbReference type="AlphaFoldDB" id="A0A914IH93"/>
<evidence type="ECO:0000313" key="2">
    <source>
        <dbReference type="WBParaSite" id="Gr19_v10_g9902.t1"/>
    </source>
</evidence>
<organism evidence="1 2">
    <name type="scientific">Globodera rostochiensis</name>
    <name type="common">Golden nematode worm</name>
    <name type="synonym">Heterodera rostochiensis</name>
    <dbReference type="NCBI Taxonomy" id="31243"/>
    <lineage>
        <taxon>Eukaryota</taxon>
        <taxon>Metazoa</taxon>
        <taxon>Ecdysozoa</taxon>
        <taxon>Nematoda</taxon>
        <taxon>Chromadorea</taxon>
        <taxon>Rhabditida</taxon>
        <taxon>Tylenchina</taxon>
        <taxon>Tylenchomorpha</taxon>
        <taxon>Tylenchoidea</taxon>
        <taxon>Heteroderidae</taxon>
        <taxon>Heteroderinae</taxon>
        <taxon>Globodera</taxon>
    </lineage>
</organism>
<proteinExistence type="predicted"/>
<name>A0A914IH93_GLORO</name>
<evidence type="ECO:0000313" key="1">
    <source>
        <dbReference type="Proteomes" id="UP000887572"/>
    </source>
</evidence>
<dbReference type="WBParaSite" id="Gr19_v10_g9902.t1">
    <property type="protein sequence ID" value="Gr19_v10_g9902.t1"/>
    <property type="gene ID" value="Gr19_v10_g9902"/>
</dbReference>
<protein>
    <submittedName>
        <fullName evidence="2">Uncharacterized protein</fullName>
    </submittedName>
</protein>
<dbReference type="Proteomes" id="UP000887572">
    <property type="component" value="Unplaced"/>
</dbReference>
<reference evidence="2" key="1">
    <citation type="submission" date="2022-11" db="UniProtKB">
        <authorList>
            <consortium name="WormBaseParasite"/>
        </authorList>
    </citation>
    <scope>IDENTIFICATION</scope>
</reference>